<dbReference type="Proteomes" id="UP000748752">
    <property type="component" value="Unassembled WGS sequence"/>
</dbReference>
<organism evidence="2 3">
    <name type="scientific">Thiohalocapsa halophila</name>
    <dbReference type="NCBI Taxonomy" id="69359"/>
    <lineage>
        <taxon>Bacteria</taxon>
        <taxon>Pseudomonadati</taxon>
        <taxon>Pseudomonadota</taxon>
        <taxon>Gammaproteobacteria</taxon>
        <taxon>Chromatiales</taxon>
        <taxon>Chromatiaceae</taxon>
        <taxon>Thiohalocapsa</taxon>
    </lineage>
</organism>
<name>A0ABS1CJV1_9GAMM</name>
<accession>A0ABS1CJV1</accession>
<feature type="domain" description="Polymerase nucleotidyl transferase" evidence="1">
    <location>
        <begin position="12"/>
        <end position="83"/>
    </location>
</feature>
<dbReference type="RefSeq" id="WP_200238159.1">
    <property type="nucleotide sequence ID" value="NZ_NRRV01000029.1"/>
</dbReference>
<gene>
    <name evidence="2" type="ORF">CKO31_12930</name>
</gene>
<dbReference type="InterPro" id="IPR043519">
    <property type="entry name" value="NT_sf"/>
</dbReference>
<proteinExistence type="predicted"/>
<reference evidence="2 3" key="1">
    <citation type="journal article" date="2020" name="Microorganisms">
        <title>Osmotic Adaptation and Compatible Solute Biosynthesis of Phototrophic Bacteria as Revealed from Genome Analyses.</title>
        <authorList>
            <person name="Imhoff J.F."/>
            <person name="Rahn T."/>
            <person name="Kunzel S."/>
            <person name="Keller A."/>
            <person name="Neulinger S.C."/>
        </authorList>
    </citation>
    <scope>NUCLEOTIDE SEQUENCE [LARGE SCALE GENOMIC DNA]</scope>
    <source>
        <strain evidence="2 3">DSM 6210</strain>
    </source>
</reference>
<protein>
    <recommendedName>
        <fullName evidence="1">Polymerase nucleotidyl transferase domain-containing protein</fullName>
    </recommendedName>
</protein>
<dbReference type="InterPro" id="IPR002934">
    <property type="entry name" value="Polymerase_NTP_transf_dom"/>
</dbReference>
<comment type="caution">
    <text evidence="2">The sequence shown here is derived from an EMBL/GenBank/DDBJ whole genome shotgun (WGS) entry which is preliminary data.</text>
</comment>
<evidence type="ECO:0000259" key="1">
    <source>
        <dbReference type="Pfam" id="PF01909"/>
    </source>
</evidence>
<dbReference type="SUPFAM" id="SSF81301">
    <property type="entry name" value="Nucleotidyltransferase"/>
    <property type="match status" value="1"/>
</dbReference>
<dbReference type="EMBL" id="NRRV01000029">
    <property type="protein sequence ID" value="MBK1631631.1"/>
    <property type="molecule type" value="Genomic_DNA"/>
</dbReference>
<sequence>MLDLTADQLAMVRTLLARRLPQREVRAFGSRVTGRAWRYSDLDLVVMGDPPVADLTLAHLRADFEESDLPFRVDVIEQRDLPAGWPSARGADTVVIRSPSEHGREALG</sequence>
<evidence type="ECO:0000313" key="2">
    <source>
        <dbReference type="EMBL" id="MBK1631631.1"/>
    </source>
</evidence>
<dbReference type="CDD" id="cd05403">
    <property type="entry name" value="NT_KNTase_like"/>
    <property type="match status" value="1"/>
</dbReference>
<dbReference type="Gene3D" id="3.30.460.10">
    <property type="entry name" value="Beta Polymerase, domain 2"/>
    <property type="match status" value="1"/>
</dbReference>
<dbReference type="Pfam" id="PF01909">
    <property type="entry name" value="NTP_transf_2"/>
    <property type="match status" value="1"/>
</dbReference>
<keyword evidence="3" id="KW-1185">Reference proteome</keyword>
<evidence type="ECO:0000313" key="3">
    <source>
        <dbReference type="Proteomes" id="UP000748752"/>
    </source>
</evidence>